<dbReference type="eggNOG" id="COG1432">
    <property type="taxonomic scope" value="Bacteria"/>
</dbReference>
<gene>
    <name evidence="2" type="ORF">RISW2_17500</name>
</gene>
<dbReference type="PANTHER" id="PTHR35811:SF1">
    <property type="entry name" value="HTH OST-TYPE DOMAIN-CONTAINING PROTEIN"/>
    <property type="match status" value="1"/>
</dbReference>
<evidence type="ECO:0000259" key="1">
    <source>
        <dbReference type="PROSITE" id="PS51644"/>
    </source>
</evidence>
<dbReference type="Gene3D" id="3.40.50.1010">
    <property type="entry name" value="5'-nuclease"/>
    <property type="match status" value="1"/>
</dbReference>
<dbReference type="PANTHER" id="PTHR35811">
    <property type="entry name" value="SLR1870 PROTEIN"/>
    <property type="match status" value="1"/>
</dbReference>
<dbReference type="PROSITE" id="PS51644">
    <property type="entry name" value="HTH_OST"/>
    <property type="match status" value="1"/>
</dbReference>
<reference evidence="2 3" key="1">
    <citation type="submission" date="2014-01" db="EMBL/GenBank/DDBJ databases">
        <title>Roseivivax isoporae LMG 25204 Genome Sequencing.</title>
        <authorList>
            <person name="Lai Q."/>
            <person name="Li G."/>
            <person name="Shao Z."/>
        </authorList>
    </citation>
    <scope>NUCLEOTIDE SEQUENCE [LARGE SCALE GENOMIC DNA]</scope>
    <source>
        <strain evidence="2 3">LMG 25204</strain>
    </source>
</reference>
<organism evidence="2 3">
    <name type="scientific">Roseivivax isoporae LMG 25204</name>
    <dbReference type="NCBI Taxonomy" id="1449351"/>
    <lineage>
        <taxon>Bacteria</taxon>
        <taxon>Pseudomonadati</taxon>
        <taxon>Pseudomonadota</taxon>
        <taxon>Alphaproteobacteria</taxon>
        <taxon>Rhodobacterales</taxon>
        <taxon>Roseobacteraceae</taxon>
        <taxon>Roseivivax</taxon>
    </lineage>
</organism>
<accession>X7F4D3</accession>
<evidence type="ECO:0000313" key="3">
    <source>
        <dbReference type="Proteomes" id="UP000023430"/>
    </source>
</evidence>
<dbReference type="InterPro" id="IPR021139">
    <property type="entry name" value="NYN"/>
</dbReference>
<dbReference type="EMBL" id="JAME01000047">
    <property type="protein sequence ID" value="ETX26951.1"/>
    <property type="molecule type" value="Genomic_DNA"/>
</dbReference>
<dbReference type="Gene3D" id="3.30.420.610">
    <property type="entry name" value="LOTUS domain-like"/>
    <property type="match status" value="1"/>
</dbReference>
<protein>
    <recommendedName>
        <fullName evidence="1">HTH OST-type domain-containing protein</fullName>
    </recommendedName>
</protein>
<sequence>MPDPLTRSPLLAVLIDADNTSPKYAKALFDEIASFGEASVRRCYGDFSSHQMAGWSKVTAEFGLVPTHQPANTVGKNASDIALVIDAMDLMHSGRFDGFVLVSSDSDFTRLASRLREQGLDVYGMGMQKTPEAFRKACKRFIFLENMDSAPENSGRPGAQTAAKGNLEEARNLIFKAMDAIEQEDEWYTLGQLGQFLTAANPDFDTRTYGKRKLSDLVAELKVFETKRTAGGNQLLVRRVD</sequence>
<dbReference type="OrthoDB" id="9783963at2"/>
<dbReference type="CDD" id="cd10146">
    <property type="entry name" value="LabA_like_C"/>
    <property type="match status" value="1"/>
</dbReference>
<dbReference type="RefSeq" id="WP_043774581.1">
    <property type="nucleotide sequence ID" value="NZ_JAME01000047.1"/>
</dbReference>
<dbReference type="Proteomes" id="UP000023430">
    <property type="component" value="Unassembled WGS sequence"/>
</dbReference>
<dbReference type="Pfam" id="PF01936">
    <property type="entry name" value="NYN"/>
    <property type="match status" value="1"/>
</dbReference>
<dbReference type="AlphaFoldDB" id="X7F4D3"/>
<dbReference type="STRING" id="1449351.RISW2_17500"/>
<dbReference type="PATRIC" id="fig|1449351.3.peg.4177"/>
<dbReference type="InterPro" id="IPR025605">
    <property type="entry name" value="OST-HTH/LOTUS_dom"/>
</dbReference>
<comment type="caution">
    <text evidence="2">The sequence shown here is derived from an EMBL/GenBank/DDBJ whole genome shotgun (WGS) entry which is preliminary data.</text>
</comment>
<dbReference type="GO" id="GO:0004540">
    <property type="term" value="F:RNA nuclease activity"/>
    <property type="evidence" value="ECO:0007669"/>
    <property type="project" value="InterPro"/>
</dbReference>
<dbReference type="Pfam" id="PF12872">
    <property type="entry name" value="OST-HTH"/>
    <property type="match status" value="1"/>
</dbReference>
<name>X7F4D3_9RHOB</name>
<feature type="domain" description="HTH OST-type" evidence="1">
    <location>
        <begin position="166"/>
        <end position="241"/>
    </location>
</feature>
<dbReference type="InterPro" id="IPR041966">
    <property type="entry name" value="LOTUS-like"/>
</dbReference>
<dbReference type="CDD" id="cd11297">
    <property type="entry name" value="PIN_LabA-like_N_1"/>
    <property type="match status" value="1"/>
</dbReference>
<keyword evidence="3" id="KW-1185">Reference proteome</keyword>
<evidence type="ECO:0000313" key="2">
    <source>
        <dbReference type="EMBL" id="ETX26951.1"/>
    </source>
</evidence>
<proteinExistence type="predicted"/>